<gene>
    <name evidence="1" type="ORF">NBZ79_02400</name>
</gene>
<sequence>MKDTQMTQNISKFLGFLVCIPFLSGCADSDYLPGGIAAYDAEDCAPVVEQEIDRLSIDRSNITKIEYIKSYISMGEIGELYDYEGWLSFKNCKGNYVVKMNRSCQIQAIYPRNECQLDKIVKNSSS</sequence>
<dbReference type="Proteomes" id="UP001056291">
    <property type="component" value="Chromosome"/>
</dbReference>
<name>A0ABY4W6R8_9PROT</name>
<dbReference type="PROSITE" id="PS51257">
    <property type="entry name" value="PROKAR_LIPOPROTEIN"/>
    <property type="match status" value="1"/>
</dbReference>
<reference evidence="1" key="1">
    <citation type="submission" date="2022-06" db="EMBL/GenBank/DDBJ databases">
        <title>Sneathiella actinostolidae sp. nov., isolated from a sea anemonein the Western Pacific Ocean.</title>
        <authorList>
            <person name="Wei M.J."/>
        </authorList>
    </citation>
    <scope>NUCLEOTIDE SEQUENCE</scope>
    <source>
        <strain evidence="1">PHK-P5</strain>
    </source>
</reference>
<evidence type="ECO:0008006" key="3">
    <source>
        <dbReference type="Google" id="ProtNLM"/>
    </source>
</evidence>
<keyword evidence="2" id="KW-1185">Reference proteome</keyword>
<protein>
    <recommendedName>
        <fullName evidence="3">Lipoprotein</fullName>
    </recommendedName>
</protein>
<evidence type="ECO:0000313" key="2">
    <source>
        <dbReference type="Proteomes" id="UP001056291"/>
    </source>
</evidence>
<evidence type="ECO:0000313" key="1">
    <source>
        <dbReference type="EMBL" id="USG61823.1"/>
    </source>
</evidence>
<dbReference type="RefSeq" id="WP_251935089.1">
    <property type="nucleotide sequence ID" value="NZ_CP098747.1"/>
</dbReference>
<proteinExistence type="predicted"/>
<dbReference type="EMBL" id="CP098747">
    <property type="protein sequence ID" value="USG61823.1"/>
    <property type="molecule type" value="Genomic_DNA"/>
</dbReference>
<accession>A0ABY4W6R8</accession>
<organism evidence="1 2">
    <name type="scientific">Sneathiella marina</name>
    <dbReference type="NCBI Taxonomy" id="2950108"/>
    <lineage>
        <taxon>Bacteria</taxon>
        <taxon>Pseudomonadati</taxon>
        <taxon>Pseudomonadota</taxon>
        <taxon>Alphaproteobacteria</taxon>
        <taxon>Sneathiellales</taxon>
        <taxon>Sneathiellaceae</taxon>
        <taxon>Sneathiella</taxon>
    </lineage>
</organism>